<gene>
    <name evidence="1" type="ORF">D0T11_17205</name>
</gene>
<evidence type="ECO:0000313" key="1">
    <source>
        <dbReference type="EMBL" id="RIY07276.1"/>
    </source>
</evidence>
<dbReference type="EMBL" id="QYCN01000031">
    <property type="protein sequence ID" value="RIY07276.1"/>
    <property type="molecule type" value="Genomic_DNA"/>
</dbReference>
<organism evidence="1 2">
    <name type="scientific">Hymenobacter rubripertinctus</name>
    <dbReference type="NCBI Taxonomy" id="2029981"/>
    <lineage>
        <taxon>Bacteria</taxon>
        <taxon>Pseudomonadati</taxon>
        <taxon>Bacteroidota</taxon>
        <taxon>Cytophagia</taxon>
        <taxon>Cytophagales</taxon>
        <taxon>Hymenobacteraceae</taxon>
        <taxon>Hymenobacter</taxon>
    </lineage>
</organism>
<accession>A0A418QPZ0</accession>
<evidence type="ECO:0008006" key="3">
    <source>
        <dbReference type="Google" id="ProtNLM"/>
    </source>
</evidence>
<comment type="caution">
    <text evidence="1">The sequence shown here is derived from an EMBL/GenBank/DDBJ whole genome shotgun (WGS) entry which is preliminary data.</text>
</comment>
<reference evidence="1 2" key="1">
    <citation type="submission" date="2019-01" db="EMBL/GenBank/DDBJ databases">
        <title>Hymenobacter humicola sp. nov., isolated from soils in Antarctica.</title>
        <authorList>
            <person name="Sedlacek I."/>
            <person name="Holochova P."/>
            <person name="Kralova S."/>
            <person name="Pantucek R."/>
            <person name="Stankova E."/>
            <person name="Vrbovska V."/>
            <person name="Kristofova L."/>
            <person name="Svec P."/>
            <person name="Busse H.-J."/>
        </authorList>
    </citation>
    <scope>NUCLEOTIDE SEQUENCE [LARGE SCALE GENOMIC DNA]</scope>
    <source>
        <strain evidence="1 2">CCM 8852</strain>
    </source>
</reference>
<protein>
    <recommendedName>
        <fullName evidence="3">TonB-dependent receptor</fullName>
    </recommendedName>
</protein>
<keyword evidence="2" id="KW-1185">Reference proteome</keyword>
<dbReference type="Proteomes" id="UP000284250">
    <property type="component" value="Unassembled WGS sequence"/>
</dbReference>
<sequence length="168" mass="18742">MYRYQSPLPKTILGLSSNFTYAKVSLAFTARAFLGNYNYNNVQSSRATYQGVFPGQPFLNNTTTNIYDTQFQGADKGRIQLSDYYVQKASFVRMDNISLGYDFGSLISQSTSLRLNLSLQNAFVITGYKGVDPEIVSVDNLSRSATFGIDNNFYPRPRTITAGINIGF</sequence>
<name>A0A418QPZ0_9BACT</name>
<dbReference type="RefSeq" id="WP_119657044.1">
    <property type="nucleotide sequence ID" value="NZ_QYCN01000031.1"/>
</dbReference>
<dbReference type="AlphaFoldDB" id="A0A418QPZ0"/>
<evidence type="ECO:0000313" key="2">
    <source>
        <dbReference type="Proteomes" id="UP000284250"/>
    </source>
</evidence>
<dbReference type="OrthoDB" id="9768177at2"/>
<proteinExistence type="predicted"/>